<name>A0A5N5LTX1_PANHP</name>
<reference evidence="2 3" key="1">
    <citation type="submission" date="2019-06" db="EMBL/GenBank/DDBJ databases">
        <title>A chromosome-scale genome assembly of the striped catfish, Pangasianodon hypophthalmus.</title>
        <authorList>
            <person name="Wen M."/>
            <person name="Zahm M."/>
            <person name="Roques C."/>
            <person name="Cabau C."/>
            <person name="Klopp C."/>
            <person name="Donnadieu C."/>
            <person name="Jouanno E."/>
            <person name="Avarre J.-C."/>
            <person name="Campet M."/>
            <person name="Ha T.T.T."/>
            <person name="Dugue R."/>
            <person name="Lampietro C."/>
            <person name="Louis A."/>
            <person name="Herpin A."/>
            <person name="Echchiki A."/>
            <person name="Berthelot C."/>
            <person name="Parey E."/>
            <person name="Roest-Crollius H."/>
            <person name="Braasch I."/>
            <person name="Postlethwait J."/>
            <person name="Bobe J."/>
            <person name="Montfort J."/>
            <person name="Bouchez O."/>
            <person name="Begum T."/>
            <person name="Schartl M."/>
            <person name="Guiguen Y."/>
        </authorList>
    </citation>
    <scope>NUCLEOTIDE SEQUENCE [LARGE SCALE GENOMIC DNA]</scope>
    <source>
        <strain evidence="2 3">Indonesia</strain>
        <tissue evidence="2">Blood</tissue>
    </source>
</reference>
<dbReference type="PANTHER" id="PTHR14680:SF1">
    <property type="entry name" value="REQUIRED FOR DRUG-INDUCED DEATH PROTEIN 1"/>
    <property type="match status" value="1"/>
</dbReference>
<dbReference type="Proteomes" id="UP000327468">
    <property type="component" value="Chromosome 16"/>
</dbReference>
<feature type="coiled-coil region" evidence="1">
    <location>
        <begin position="31"/>
        <end position="58"/>
    </location>
</feature>
<organism evidence="2 3">
    <name type="scientific">Pangasianodon hypophthalmus</name>
    <name type="common">Striped catfish</name>
    <name type="synonym">Helicophagus hypophthalmus</name>
    <dbReference type="NCBI Taxonomy" id="310915"/>
    <lineage>
        <taxon>Eukaryota</taxon>
        <taxon>Metazoa</taxon>
        <taxon>Chordata</taxon>
        <taxon>Craniata</taxon>
        <taxon>Vertebrata</taxon>
        <taxon>Euteleostomi</taxon>
        <taxon>Actinopterygii</taxon>
        <taxon>Neopterygii</taxon>
        <taxon>Teleostei</taxon>
        <taxon>Ostariophysi</taxon>
        <taxon>Siluriformes</taxon>
        <taxon>Pangasiidae</taxon>
        <taxon>Pangasianodon</taxon>
    </lineage>
</organism>
<dbReference type="EMBL" id="VFJC01000017">
    <property type="protein sequence ID" value="KAB5546098.1"/>
    <property type="molecule type" value="Genomic_DNA"/>
</dbReference>
<dbReference type="PANTHER" id="PTHR14680">
    <property type="entry name" value="SI:DKEY-126G1.9-RELATED"/>
    <property type="match status" value="1"/>
</dbReference>
<protein>
    <submittedName>
        <fullName evidence="2">Uncharacterized protein</fullName>
    </submittedName>
</protein>
<evidence type="ECO:0000313" key="3">
    <source>
        <dbReference type="Proteomes" id="UP000327468"/>
    </source>
</evidence>
<proteinExistence type="predicted"/>
<keyword evidence="3" id="KW-1185">Reference proteome</keyword>
<dbReference type="OrthoDB" id="8904409at2759"/>
<accession>A0A5N5LTX1</accession>
<dbReference type="InterPro" id="IPR031667">
    <property type="entry name" value="RDD1"/>
</dbReference>
<gene>
    <name evidence="2" type="ORF">PHYPO_G00068240</name>
</gene>
<evidence type="ECO:0000256" key="1">
    <source>
        <dbReference type="SAM" id="Coils"/>
    </source>
</evidence>
<keyword evidence="1" id="KW-0175">Coiled coil</keyword>
<dbReference type="AlphaFoldDB" id="A0A5N5LTX1"/>
<comment type="caution">
    <text evidence="2">The sequence shown here is derived from an EMBL/GenBank/DDBJ whole genome shotgun (WGS) entry which is preliminary data.</text>
</comment>
<dbReference type="Pfam" id="PF15828">
    <property type="entry name" value="RDD1"/>
    <property type="match status" value="1"/>
</dbReference>
<evidence type="ECO:0000313" key="2">
    <source>
        <dbReference type="EMBL" id="KAB5546098.1"/>
    </source>
</evidence>
<sequence length="106" mass="12644">MKPKSLLETWDEGQNESRYQRYVCSKKYVTLEENESQEKTKEEKKAKKKEKYKKYKKNVRKALRYSWKCLLLGLQNFTVGYSVPNMSAAFVPEFRPSSDKTRPNHL</sequence>